<feature type="region of interest" description="Disordered" evidence="1">
    <location>
        <begin position="188"/>
        <end position="209"/>
    </location>
</feature>
<evidence type="ECO:0000256" key="1">
    <source>
        <dbReference type="SAM" id="MobiDB-lite"/>
    </source>
</evidence>
<proteinExistence type="predicted"/>
<accession>A0A4Y9Y3E9</accession>
<dbReference type="Proteomes" id="UP000298327">
    <property type="component" value="Unassembled WGS sequence"/>
</dbReference>
<protein>
    <submittedName>
        <fullName evidence="2">Uncharacterized protein</fullName>
    </submittedName>
</protein>
<name>A0A4Y9Y3E9_9AGAM</name>
<keyword evidence="3" id="KW-1185">Reference proteome</keyword>
<dbReference type="EMBL" id="SEOQ01000873">
    <property type="protein sequence ID" value="TFY55931.1"/>
    <property type="molecule type" value="Genomic_DNA"/>
</dbReference>
<sequence length="209" mass="21895">MHVCLHAPTTDAETLPLHPSIPTVCSSSTLAVSVSTATLAAENTTEYSDANASECRIGGLDRNGAGAHCGGHERGEHIFYVTVLHRSPLWACADGVTKLVDLLLNAAMAIAEEESTLEAANVLIELLMGMAIAPEVLDDDHEPSELAVGAAAVPEQTDGVSSASAEEVEEMLVHIAEHGVCNQEDSVVDTNRGKENKNSAHLDGLEHAV</sequence>
<feature type="compositionally biased region" description="Basic and acidic residues" evidence="1">
    <location>
        <begin position="191"/>
        <end position="209"/>
    </location>
</feature>
<organism evidence="2 3">
    <name type="scientific">Dentipellis fragilis</name>
    <dbReference type="NCBI Taxonomy" id="205917"/>
    <lineage>
        <taxon>Eukaryota</taxon>
        <taxon>Fungi</taxon>
        <taxon>Dikarya</taxon>
        <taxon>Basidiomycota</taxon>
        <taxon>Agaricomycotina</taxon>
        <taxon>Agaricomycetes</taxon>
        <taxon>Russulales</taxon>
        <taxon>Hericiaceae</taxon>
        <taxon>Dentipellis</taxon>
    </lineage>
</organism>
<reference evidence="2 3" key="1">
    <citation type="submission" date="2019-02" db="EMBL/GenBank/DDBJ databases">
        <title>Genome sequencing of the rare red list fungi Dentipellis fragilis.</title>
        <authorList>
            <person name="Buettner E."/>
            <person name="Kellner H."/>
        </authorList>
    </citation>
    <scope>NUCLEOTIDE SEQUENCE [LARGE SCALE GENOMIC DNA]</scope>
    <source>
        <strain evidence="2 3">DSM 105465</strain>
    </source>
</reference>
<evidence type="ECO:0000313" key="3">
    <source>
        <dbReference type="Proteomes" id="UP000298327"/>
    </source>
</evidence>
<evidence type="ECO:0000313" key="2">
    <source>
        <dbReference type="EMBL" id="TFY55931.1"/>
    </source>
</evidence>
<comment type="caution">
    <text evidence="2">The sequence shown here is derived from an EMBL/GenBank/DDBJ whole genome shotgun (WGS) entry which is preliminary data.</text>
</comment>
<dbReference type="AlphaFoldDB" id="A0A4Y9Y3E9"/>
<gene>
    <name evidence="2" type="ORF">EVG20_g9136</name>
</gene>